<feature type="domain" description="F-box" evidence="1">
    <location>
        <begin position="6"/>
        <end position="46"/>
    </location>
</feature>
<accession>A0A2K2CUN5</accession>
<gene>
    <name evidence="2" type="ORF">BRADI_3g01706v3</name>
</gene>
<evidence type="ECO:0000313" key="2">
    <source>
        <dbReference type="EMBL" id="PNT65743.1"/>
    </source>
</evidence>
<dbReference type="EMBL" id="CM000882">
    <property type="protein sequence ID" value="PNT65743.1"/>
    <property type="molecule type" value="Genomic_DNA"/>
</dbReference>
<dbReference type="Proteomes" id="UP000008810">
    <property type="component" value="Chromosome 3"/>
</dbReference>
<reference evidence="3" key="3">
    <citation type="submission" date="2018-08" db="UniProtKB">
        <authorList>
            <consortium name="EnsemblPlants"/>
        </authorList>
    </citation>
    <scope>IDENTIFICATION</scope>
    <source>
        <strain evidence="3">cv. Bd21</strain>
    </source>
</reference>
<organism evidence="2">
    <name type="scientific">Brachypodium distachyon</name>
    <name type="common">Purple false brome</name>
    <name type="synonym">Trachynia distachya</name>
    <dbReference type="NCBI Taxonomy" id="15368"/>
    <lineage>
        <taxon>Eukaryota</taxon>
        <taxon>Viridiplantae</taxon>
        <taxon>Streptophyta</taxon>
        <taxon>Embryophyta</taxon>
        <taxon>Tracheophyta</taxon>
        <taxon>Spermatophyta</taxon>
        <taxon>Magnoliopsida</taxon>
        <taxon>Liliopsida</taxon>
        <taxon>Poales</taxon>
        <taxon>Poaceae</taxon>
        <taxon>BOP clade</taxon>
        <taxon>Pooideae</taxon>
        <taxon>Stipodae</taxon>
        <taxon>Brachypodieae</taxon>
        <taxon>Brachypodium</taxon>
    </lineage>
</organism>
<dbReference type="InterPro" id="IPR001810">
    <property type="entry name" value="F-box_dom"/>
</dbReference>
<dbReference type="STRING" id="15368.A0A2K2CUN5"/>
<dbReference type="EnsemblPlants" id="PNT65743">
    <property type="protein sequence ID" value="PNT65743"/>
    <property type="gene ID" value="BRADI_3g01706v3"/>
</dbReference>
<dbReference type="PANTHER" id="PTHR32133">
    <property type="entry name" value="OS07G0120400 PROTEIN"/>
    <property type="match status" value="1"/>
</dbReference>
<reference evidence="2 3" key="1">
    <citation type="journal article" date="2010" name="Nature">
        <title>Genome sequencing and analysis of the model grass Brachypodium distachyon.</title>
        <authorList>
            <consortium name="International Brachypodium Initiative"/>
        </authorList>
    </citation>
    <scope>NUCLEOTIDE SEQUENCE [LARGE SCALE GENOMIC DNA]</scope>
    <source>
        <strain evidence="2 3">Bd21</strain>
    </source>
</reference>
<dbReference type="Gene3D" id="1.20.1280.50">
    <property type="match status" value="1"/>
</dbReference>
<name>A0A2K2CUN5_BRADI</name>
<proteinExistence type="predicted"/>
<dbReference type="FunCoup" id="A0A2K2CUN5">
    <property type="interactions" value="5"/>
</dbReference>
<dbReference type="InParanoid" id="A0A2K2CUN5"/>
<dbReference type="OrthoDB" id="608133at2759"/>
<protein>
    <recommendedName>
        <fullName evidence="1">F-box domain-containing protein</fullName>
    </recommendedName>
</protein>
<feature type="non-terminal residue" evidence="2">
    <location>
        <position position="1"/>
    </location>
</feature>
<evidence type="ECO:0000313" key="3">
    <source>
        <dbReference type="EnsemblPlants" id="PNT65743"/>
    </source>
</evidence>
<evidence type="ECO:0000313" key="4">
    <source>
        <dbReference type="Proteomes" id="UP000008810"/>
    </source>
</evidence>
<dbReference type="SMART" id="SM00256">
    <property type="entry name" value="FBOX"/>
    <property type="match status" value="1"/>
</dbReference>
<keyword evidence="4" id="KW-1185">Reference proteome</keyword>
<dbReference type="SUPFAM" id="SSF81383">
    <property type="entry name" value="F-box domain"/>
    <property type="match status" value="1"/>
</dbReference>
<dbReference type="Gramene" id="PNT65743">
    <property type="protein sequence ID" value="PNT65743"/>
    <property type="gene ID" value="BRADI_3g01706v3"/>
</dbReference>
<sequence>GPLDDDDLLREILLRLPPQPSSLPRTSLVCKRWRGLVSEPGFYHRFRFHRRHNPPPILGCLVDLYNQGKRYISFMSTLDPPNRIPAEWFSLHFNHGDPLRLLGCCHGLVLLFSKTRFEVLVWDPVTGDRHRLAIPPGFYAEGTAITGAMQHGEAFACVYSSETGLWGNFISALLPSDVPTTTCDIQILASDVGDSLYWLVNKVFLDNSSSILELDLNGQSINVIPVPMEEKAALTNCHMCVMRAKGGGLGFLYLSYFSAQFWKRKTDCNGVASWQLGRAIELDKLLSLKIERKGRPYIIGFASQNNVVFLWTRVGIFMLQLDSLQFKKIFEIGILNWPPCYYPYESVYDAGTGGGQDGAELLQDAED</sequence>
<dbReference type="InterPro" id="IPR036047">
    <property type="entry name" value="F-box-like_dom_sf"/>
</dbReference>
<dbReference type="AlphaFoldDB" id="A0A2K2CUN5"/>
<dbReference type="Pfam" id="PF23635">
    <property type="entry name" value="Beta-prop_AT5G49610-like"/>
    <property type="match status" value="1"/>
</dbReference>
<dbReference type="ExpressionAtlas" id="A0A2K2CUN5">
    <property type="expression patterns" value="baseline"/>
</dbReference>
<dbReference type="PANTHER" id="PTHR32133:SF385">
    <property type="entry name" value="F-BOX DOMAIN-CONTAINING PROTEIN"/>
    <property type="match status" value="1"/>
</dbReference>
<dbReference type="InterPro" id="IPR056594">
    <property type="entry name" value="AT5G49610-like_b-prop"/>
</dbReference>
<evidence type="ECO:0000259" key="1">
    <source>
        <dbReference type="SMART" id="SM00256"/>
    </source>
</evidence>
<reference evidence="2" key="2">
    <citation type="submission" date="2017-06" db="EMBL/GenBank/DDBJ databases">
        <title>WGS assembly of Brachypodium distachyon.</title>
        <authorList>
            <consortium name="The International Brachypodium Initiative"/>
            <person name="Lucas S."/>
            <person name="Harmon-Smith M."/>
            <person name="Lail K."/>
            <person name="Tice H."/>
            <person name="Grimwood J."/>
            <person name="Bruce D."/>
            <person name="Barry K."/>
            <person name="Shu S."/>
            <person name="Lindquist E."/>
            <person name="Wang M."/>
            <person name="Pitluck S."/>
            <person name="Vogel J.P."/>
            <person name="Garvin D.F."/>
            <person name="Mockler T.C."/>
            <person name="Schmutz J."/>
            <person name="Rokhsar D."/>
            <person name="Bevan M.W."/>
        </authorList>
    </citation>
    <scope>NUCLEOTIDE SEQUENCE</scope>
    <source>
        <strain evidence="2">Bd21</strain>
    </source>
</reference>
<dbReference type="Pfam" id="PF00646">
    <property type="entry name" value="F-box"/>
    <property type="match status" value="1"/>
</dbReference>